<comment type="caution">
    <text evidence="1">The sequence shown here is derived from an EMBL/GenBank/DDBJ whole genome shotgun (WGS) entry which is preliminary data.</text>
</comment>
<reference evidence="1" key="1">
    <citation type="journal article" date="2014" name="Int. J. Syst. Evol. Microbiol.">
        <title>Complete genome sequence of Corynebacterium casei LMG S-19264T (=DSM 44701T), isolated from a smear-ripened cheese.</title>
        <authorList>
            <consortium name="US DOE Joint Genome Institute (JGI-PGF)"/>
            <person name="Walter F."/>
            <person name="Albersmeier A."/>
            <person name="Kalinowski J."/>
            <person name="Ruckert C."/>
        </authorList>
    </citation>
    <scope>NUCLEOTIDE SEQUENCE</scope>
    <source>
        <strain evidence="1">NBRC 108769</strain>
    </source>
</reference>
<dbReference type="AlphaFoldDB" id="A0AA37WDY0"/>
<evidence type="ECO:0000313" key="1">
    <source>
        <dbReference type="EMBL" id="GLR18311.1"/>
    </source>
</evidence>
<organism evidence="1 2">
    <name type="scientific">Portibacter lacus</name>
    <dbReference type="NCBI Taxonomy" id="1099794"/>
    <lineage>
        <taxon>Bacteria</taxon>
        <taxon>Pseudomonadati</taxon>
        <taxon>Bacteroidota</taxon>
        <taxon>Saprospiria</taxon>
        <taxon>Saprospirales</taxon>
        <taxon>Haliscomenobacteraceae</taxon>
        <taxon>Portibacter</taxon>
    </lineage>
</organism>
<gene>
    <name evidence="1" type="ORF">GCM10007940_29270</name>
</gene>
<proteinExistence type="predicted"/>
<keyword evidence="2" id="KW-1185">Reference proteome</keyword>
<dbReference type="Proteomes" id="UP001156666">
    <property type="component" value="Unassembled WGS sequence"/>
</dbReference>
<name>A0AA37WDY0_9BACT</name>
<reference evidence="1" key="2">
    <citation type="submission" date="2023-01" db="EMBL/GenBank/DDBJ databases">
        <title>Draft genome sequence of Portibacter lacus strain NBRC 108769.</title>
        <authorList>
            <person name="Sun Q."/>
            <person name="Mori K."/>
        </authorList>
    </citation>
    <scope>NUCLEOTIDE SEQUENCE</scope>
    <source>
        <strain evidence="1">NBRC 108769</strain>
    </source>
</reference>
<sequence>MRYNLYFILTIYFLNSCSISKKTHQERFGNLEKTGEFDSINNLECETLCNKLQPRKNGNLIFVYNGTSAYNPYVVSATLEIPSEEKVWAKQYSDEHRDSIWCLVYPNPQIIQYQAVIDTHKVKDFEIYNDKLEFEQIEVSLPTICDEDQTEYFYYQLSLKLYKEGYLSDKHIYTKMLPSIKLALTNYQLDNNLCSGAINMETLTVLDLKSY</sequence>
<dbReference type="RefSeq" id="WP_235293675.1">
    <property type="nucleotide sequence ID" value="NZ_BSOH01000020.1"/>
</dbReference>
<accession>A0AA37WDY0</accession>
<protein>
    <submittedName>
        <fullName evidence="1">Uncharacterized protein</fullName>
    </submittedName>
</protein>
<dbReference type="EMBL" id="BSOH01000020">
    <property type="protein sequence ID" value="GLR18311.1"/>
    <property type="molecule type" value="Genomic_DNA"/>
</dbReference>
<evidence type="ECO:0000313" key="2">
    <source>
        <dbReference type="Proteomes" id="UP001156666"/>
    </source>
</evidence>